<organism evidence="8 9">
    <name type="scientific">Oceanisphaera marina</name>
    <dbReference type="NCBI Taxonomy" id="2017550"/>
    <lineage>
        <taxon>Bacteria</taxon>
        <taxon>Pseudomonadati</taxon>
        <taxon>Pseudomonadota</taxon>
        <taxon>Gammaproteobacteria</taxon>
        <taxon>Aeromonadales</taxon>
        <taxon>Aeromonadaceae</taxon>
        <taxon>Oceanisphaera</taxon>
    </lineage>
</organism>
<feature type="transmembrane region" description="Helical" evidence="7">
    <location>
        <begin position="162"/>
        <end position="185"/>
    </location>
</feature>
<dbReference type="CDD" id="cd10433">
    <property type="entry name" value="YccA_like"/>
    <property type="match status" value="1"/>
</dbReference>
<evidence type="ECO:0000256" key="3">
    <source>
        <dbReference type="ARBA" id="ARBA00022475"/>
    </source>
</evidence>
<keyword evidence="3" id="KW-1003">Cell membrane</keyword>
<proteinExistence type="inferred from homology"/>
<evidence type="ECO:0000313" key="8">
    <source>
        <dbReference type="EMBL" id="GGB47452.1"/>
    </source>
</evidence>
<feature type="transmembrane region" description="Helical" evidence="7">
    <location>
        <begin position="197"/>
        <end position="216"/>
    </location>
</feature>
<dbReference type="Proteomes" id="UP000646152">
    <property type="component" value="Unassembled WGS sequence"/>
</dbReference>
<dbReference type="InterPro" id="IPR006214">
    <property type="entry name" value="Bax_inhibitor_1-related"/>
</dbReference>
<feature type="transmembrane region" description="Helical" evidence="7">
    <location>
        <begin position="74"/>
        <end position="94"/>
    </location>
</feature>
<feature type="transmembrane region" description="Helical" evidence="7">
    <location>
        <begin position="106"/>
        <end position="127"/>
    </location>
</feature>
<keyword evidence="9" id="KW-1185">Reference proteome</keyword>
<evidence type="ECO:0000256" key="5">
    <source>
        <dbReference type="ARBA" id="ARBA00022989"/>
    </source>
</evidence>
<dbReference type="EMBL" id="BMKE01000016">
    <property type="protein sequence ID" value="GGB47452.1"/>
    <property type="molecule type" value="Genomic_DNA"/>
</dbReference>
<evidence type="ECO:0000256" key="2">
    <source>
        <dbReference type="ARBA" id="ARBA00010350"/>
    </source>
</evidence>
<reference evidence="9" key="1">
    <citation type="journal article" date="2019" name="Int. J. Syst. Evol. Microbiol.">
        <title>The Global Catalogue of Microorganisms (GCM) 10K type strain sequencing project: providing services to taxonomists for standard genome sequencing and annotation.</title>
        <authorList>
            <consortium name="The Broad Institute Genomics Platform"/>
            <consortium name="The Broad Institute Genome Sequencing Center for Infectious Disease"/>
            <person name="Wu L."/>
            <person name="Ma J."/>
        </authorList>
    </citation>
    <scope>NUCLEOTIDE SEQUENCE [LARGE SCALE GENOMIC DNA]</scope>
    <source>
        <strain evidence="9">CGMCC 1.15923</strain>
    </source>
</reference>
<feature type="transmembrane region" description="Helical" evidence="7">
    <location>
        <begin position="25"/>
        <end position="45"/>
    </location>
</feature>
<dbReference type="PANTHER" id="PTHR23291">
    <property type="entry name" value="BAX INHIBITOR-RELATED"/>
    <property type="match status" value="1"/>
</dbReference>
<keyword evidence="4 7" id="KW-0812">Transmembrane</keyword>
<feature type="transmembrane region" description="Helical" evidence="7">
    <location>
        <begin position="134"/>
        <end position="156"/>
    </location>
</feature>
<keyword evidence="5 7" id="KW-1133">Transmembrane helix</keyword>
<dbReference type="PANTHER" id="PTHR23291:SF115">
    <property type="entry name" value="MODULATOR OF FTSH PROTEASE YCCA"/>
    <property type="match status" value="1"/>
</dbReference>
<evidence type="ECO:0000256" key="4">
    <source>
        <dbReference type="ARBA" id="ARBA00022692"/>
    </source>
</evidence>
<sequence length="219" mass="23653">MRYQNSIPHTQSSALATNKVLRNTYMLLGLTLVVASISAGISAMLNLPRPGLIITLVGFYGLMYLTERNRDSSLGLLFIFAFTAFTGYTIGPIINYYLSTASGTETVMLALAGTALTFLSLSAYVLTTKKDMSFLGGMMMAGFVVILIGFVANLFFNLPALSLALSALFILFSSGAILMQTSAIIHGGERNYISATVTLYVSIFNIFLSLLQLLGFSRD</sequence>
<evidence type="ECO:0000313" key="9">
    <source>
        <dbReference type="Proteomes" id="UP000646152"/>
    </source>
</evidence>
<protein>
    <submittedName>
        <fullName evidence="8">BAX inhibitor protein</fullName>
    </submittedName>
</protein>
<evidence type="ECO:0000256" key="6">
    <source>
        <dbReference type="ARBA" id="ARBA00023136"/>
    </source>
</evidence>
<comment type="subcellular location">
    <subcellularLocation>
        <location evidence="1">Cell membrane</location>
        <topology evidence="1">Multi-pass membrane protein</topology>
    </subcellularLocation>
</comment>
<dbReference type="RefSeq" id="WP_188630073.1">
    <property type="nucleotide sequence ID" value="NZ_BMKE01000016.1"/>
</dbReference>
<comment type="caution">
    <text evidence="8">The sequence shown here is derived from an EMBL/GenBank/DDBJ whole genome shotgun (WGS) entry which is preliminary data.</text>
</comment>
<keyword evidence="6 7" id="KW-0472">Membrane</keyword>
<evidence type="ECO:0000256" key="7">
    <source>
        <dbReference type="RuleBase" id="RU004379"/>
    </source>
</evidence>
<gene>
    <name evidence="8" type="primary">yccA</name>
    <name evidence="8" type="ORF">GCM10011502_20990</name>
</gene>
<feature type="transmembrane region" description="Helical" evidence="7">
    <location>
        <begin position="51"/>
        <end position="67"/>
    </location>
</feature>
<dbReference type="Pfam" id="PF01027">
    <property type="entry name" value="Bax1-I"/>
    <property type="match status" value="1"/>
</dbReference>
<accession>A0ABQ1IP98</accession>
<comment type="similarity">
    <text evidence="2 7">Belongs to the BI1 family.</text>
</comment>
<name>A0ABQ1IP98_9GAMM</name>
<evidence type="ECO:0000256" key="1">
    <source>
        <dbReference type="ARBA" id="ARBA00004651"/>
    </source>
</evidence>